<evidence type="ECO:0000313" key="1">
    <source>
        <dbReference type="EMBL" id="KAJ3479312.1"/>
    </source>
</evidence>
<keyword evidence="2" id="KW-1185">Reference proteome</keyword>
<comment type="caution">
    <text evidence="1">The sequence shown here is derived from an EMBL/GenBank/DDBJ whole genome shotgun (WGS) entry which is preliminary data.</text>
</comment>
<accession>A0AAD5UWB3</accession>
<protein>
    <recommendedName>
        <fullName evidence="3">F-box domain-containing protein</fullName>
    </recommendedName>
</protein>
<dbReference type="EMBL" id="JANAWD010000447">
    <property type="protein sequence ID" value="KAJ3479312.1"/>
    <property type="molecule type" value="Genomic_DNA"/>
</dbReference>
<dbReference type="AlphaFoldDB" id="A0AAD5UWB3"/>
<dbReference type="Gene3D" id="3.80.10.10">
    <property type="entry name" value="Ribonuclease Inhibitor"/>
    <property type="match status" value="1"/>
</dbReference>
<evidence type="ECO:0000313" key="2">
    <source>
        <dbReference type="Proteomes" id="UP001212997"/>
    </source>
</evidence>
<dbReference type="Proteomes" id="UP001212997">
    <property type="component" value="Unassembled WGS sequence"/>
</dbReference>
<reference evidence="1" key="1">
    <citation type="submission" date="2022-07" db="EMBL/GenBank/DDBJ databases">
        <title>Genome Sequence of Physisporinus lineatus.</title>
        <authorList>
            <person name="Buettner E."/>
        </authorList>
    </citation>
    <scope>NUCLEOTIDE SEQUENCE</scope>
    <source>
        <strain evidence="1">VT162</strain>
    </source>
</reference>
<evidence type="ECO:0008006" key="3">
    <source>
        <dbReference type="Google" id="ProtNLM"/>
    </source>
</evidence>
<organism evidence="1 2">
    <name type="scientific">Meripilus lineatus</name>
    <dbReference type="NCBI Taxonomy" id="2056292"/>
    <lineage>
        <taxon>Eukaryota</taxon>
        <taxon>Fungi</taxon>
        <taxon>Dikarya</taxon>
        <taxon>Basidiomycota</taxon>
        <taxon>Agaricomycotina</taxon>
        <taxon>Agaricomycetes</taxon>
        <taxon>Polyporales</taxon>
        <taxon>Meripilaceae</taxon>
        <taxon>Meripilus</taxon>
    </lineage>
</organism>
<dbReference type="SUPFAM" id="SSF52047">
    <property type="entry name" value="RNI-like"/>
    <property type="match status" value="1"/>
</dbReference>
<dbReference type="InterPro" id="IPR032675">
    <property type="entry name" value="LRR_dom_sf"/>
</dbReference>
<gene>
    <name evidence="1" type="ORF">NLI96_g9156</name>
</gene>
<sequence>MLKLHSFNNQTSRDVKRIAEAFRNVQVLEIRNCHCISLPRHFTTSESPSFIWIHLPEDIGQFPAPKPHVHRLALDADGIPPVELNNFLRAYSESLHHVSLVYHRSLRSIDLSGIVLLRELRHLSLIFRHPLDGAVIPHIVSSLSQVLPTSLETIRIAFHSCRSDVVFATESEASWRKLDSTLTSQTLFYNLHIFELEWLPLEPISLDTMPRNTGGILQDVAILDHSGVFKRTMPYLYGRGLFCHTHGGVTRAIRWADSRCILPRTPPGTRYPSTLPIASVPRLPLEICEEVIRNIPYEHRNTISACSLVCRGWSRISILRLFEEVTLDSHRRISLFRSAVSASPGLGQRVRYLRIHGSASTTKSADGWIYDVLRYLPPFLPNLRHLCFSRLPTLHPIFIPLCSRFTSVRVLKFFSLTNQSLREIIQIANRFKGLRDLGIEFGNWPQSAPPWNGQSHLLECLDVNVTGTAVPHGQWTTMNRWIVATHSSLSLIKLRLDTLELDLAEMDQTLQLCPRLEAIQIAFSIEESTTLPSFACCSNLQHLFLIFRFSTLDNLPFIVPTLYENLPRSIRQVQLDFQTGRLINMFSMDLMTAWNTLDAELASPAFPFFESLRICSDDVTIERVGPQVNKEVADGETRENAPDEGTENKVEHWEVNDPDGLQEMRIVEQGGFFKAALPALYQLGRASFASRYYADYVSFDPDRAGRWHIVDRTTYDDWPPYYD</sequence>
<name>A0AAD5UWB3_9APHY</name>
<proteinExistence type="predicted"/>